<sequence>MTPLDSAVPRTSPFLQGAFAPVHHESTAHHLPHTGHLPPQLDGLFTQIGPTPLRPPRHTAIDRYPWFTQDGLVCGVRIENGRARWYRNRWIRSRRASRALGEKRPPGPRHFPIDTVHTNLVAHNGLLLALVETGCLPARLNSHLDTVEYTDLAGRLPRGFSAHPKLDPATGDLHVVAYSPLRTWAEYLVLAPDSTVLHTTRIPLGGRPMLHDIALAPHHVLFFDAPVRFTYTAAVRGAFPYRWHEAHQTRIGVLPRPGTPGGLRWFDVPSGFVFHTVSAHEPTPTTIELTAIRYDRLFDGTTEDPLTGQGNLWVWTLDLTTGHVRESQLAERPHELPRSDPRRLGQAPRYYYAVTADSRHALDTHQPDALLKHDFGTGTLQLRKLPYGSTAAEAVFVPADGSTAEDNGWLLYFEHHETSATSTLVCLNAQDMAGDPVAVIDLPARVPLGCHSSWISTSDLTHTDTAARTWPLPPAD</sequence>
<evidence type="ECO:0000313" key="7">
    <source>
        <dbReference type="Proteomes" id="UP001500403"/>
    </source>
</evidence>
<accession>A0ABN3XP11</accession>
<keyword evidence="2 5" id="KW-0479">Metal-binding</keyword>
<reference evidence="6 7" key="1">
    <citation type="journal article" date="2019" name="Int. J. Syst. Evol. Microbiol.">
        <title>The Global Catalogue of Microorganisms (GCM) 10K type strain sequencing project: providing services to taxonomists for standard genome sequencing and annotation.</title>
        <authorList>
            <consortium name="The Broad Institute Genomics Platform"/>
            <consortium name="The Broad Institute Genome Sequencing Center for Infectious Disease"/>
            <person name="Wu L."/>
            <person name="Ma J."/>
        </authorList>
    </citation>
    <scope>NUCLEOTIDE SEQUENCE [LARGE SCALE GENOMIC DNA]</scope>
    <source>
        <strain evidence="6 7">JCM 9088</strain>
    </source>
</reference>
<evidence type="ECO:0000256" key="5">
    <source>
        <dbReference type="RuleBase" id="RU364048"/>
    </source>
</evidence>
<comment type="similarity">
    <text evidence="1 5">Belongs to the carotenoid oxygenase family.</text>
</comment>
<evidence type="ECO:0000256" key="1">
    <source>
        <dbReference type="ARBA" id="ARBA00006787"/>
    </source>
</evidence>
<proteinExistence type="inferred from homology"/>
<evidence type="ECO:0000256" key="3">
    <source>
        <dbReference type="ARBA" id="ARBA00023002"/>
    </source>
</evidence>
<gene>
    <name evidence="6" type="ORF">GCM10010446_69100</name>
</gene>
<dbReference type="PANTHER" id="PTHR10543:SF89">
    <property type="entry name" value="CAROTENOID 9,10(9',10')-CLEAVAGE DIOXYGENASE 1"/>
    <property type="match status" value="1"/>
</dbReference>
<keyword evidence="3 5" id="KW-0560">Oxidoreductase</keyword>
<name>A0ABN3XP11_9ACTN</name>
<evidence type="ECO:0000313" key="6">
    <source>
        <dbReference type="EMBL" id="GAA2975092.1"/>
    </source>
</evidence>
<keyword evidence="4 5" id="KW-0408">Iron</keyword>
<dbReference type="Proteomes" id="UP001500403">
    <property type="component" value="Unassembled WGS sequence"/>
</dbReference>
<evidence type="ECO:0000256" key="4">
    <source>
        <dbReference type="ARBA" id="ARBA00023004"/>
    </source>
</evidence>
<dbReference type="EC" id="1.13.11.-" evidence="5"/>
<dbReference type="InterPro" id="IPR004294">
    <property type="entry name" value="Carotenoid_Oase"/>
</dbReference>
<comment type="caution">
    <text evidence="6">The sequence shown here is derived from an EMBL/GenBank/DDBJ whole genome shotgun (WGS) entry which is preliminary data.</text>
</comment>
<dbReference type="RefSeq" id="WP_344501023.1">
    <property type="nucleotide sequence ID" value="NZ_BAAAUD010000116.1"/>
</dbReference>
<dbReference type="Pfam" id="PF03055">
    <property type="entry name" value="RPE65"/>
    <property type="match status" value="1"/>
</dbReference>
<evidence type="ECO:0000256" key="2">
    <source>
        <dbReference type="ARBA" id="ARBA00022723"/>
    </source>
</evidence>
<comment type="cofactor">
    <cofactor evidence="5">
        <name>Fe(2+)</name>
        <dbReference type="ChEBI" id="CHEBI:29033"/>
    </cofactor>
    <text evidence="5">Binds 1 Fe(2+) ion per subunit.</text>
</comment>
<keyword evidence="7" id="KW-1185">Reference proteome</keyword>
<organism evidence="6 7">
    <name type="scientific">Streptomyces enissocaesilis</name>
    <dbReference type="NCBI Taxonomy" id="332589"/>
    <lineage>
        <taxon>Bacteria</taxon>
        <taxon>Bacillati</taxon>
        <taxon>Actinomycetota</taxon>
        <taxon>Actinomycetes</taxon>
        <taxon>Kitasatosporales</taxon>
        <taxon>Streptomycetaceae</taxon>
        <taxon>Streptomyces</taxon>
        <taxon>Streptomyces rochei group</taxon>
    </lineage>
</organism>
<protein>
    <recommendedName>
        <fullName evidence="5">Dioxygenase</fullName>
        <ecNumber evidence="5">1.13.11.-</ecNumber>
    </recommendedName>
</protein>
<dbReference type="EMBL" id="BAAAUD010000116">
    <property type="protein sequence ID" value="GAA2975092.1"/>
    <property type="molecule type" value="Genomic_DNA"/>
</dbReference>
<keyword evidence="5" id="KW-0223">Dioxygenase</keyword>
<dbReference type="PANTHER" id="PTHR10543">
    <property type="entry name" value="BETA-CAROTENE DIOXYGENASE"/>
    <property type="match status" value="1"/>
</dbReference>